<dbReference type="OrthoDB" id="436852at2759"/>
<gene>
    <name evidence="9" type="ORF">BVC80_1813g39</name>
</gene>
<dbReference type="GO" id="GO:0046982">
    <property type="term" value="F:protein heterodimerization activity"/>
    <property type="evidence" value="ECO:0007669"/>
    <property type="project" value="InterPro"/>
</dbReference>
<evidence type="ECO:0000313" key="9">
    <source>
        <dbReference type="EMBL" id="OVA14601.1"/>
    </source>
</evidence>
<dbReference type="Pfam" id="PF10406">
    <property type="entry name" value="TAF8_C"/>
    <property type="match status" value="1"/>
</dbReference>
<feature type="region of interest" description="Disordered" evidence="7">
    <location>
        <begin position="1"/>
        <end position="23"/>
    </location>
</feature>
<comment type="caution">
    <text evidence="9">The sequence shown here is derived from an EMBL/GenBank/DDBJ whole genome shotgun (WGS) entry which is preliminary data.</text>
</comment>
<dbReference type="AlphaFoldDB" id="A0A200QVW9"/>
<dbReference type="Gene3D" id="1.10.20.10">
    <property type="entry name" value="Histone, subunit A"/>
    <property type="match status" value="1"/>
</dbReference>
<dbReference type="InterPro" id="IPR037818">
    <property type="entry name" value="TAF8"/>
</dbReference>
<dbReference type="InterPro" id="IPR019473">
    <property type="entry name" value="TFIID_su8_C"/>
</dbReference>
<evidence type="ECO:0000256" key="3">
    <source>
        <dbReference type="ARBA" id="ARBA00017307"/>
    </source>
</evidence>
<evidence type="ECO:0000256" key="6">
    <source>
        <dbReference type="ARBA" id="ARBA00023242"/>
    </source>
</evidence>
<organism evidence="9 10">
    <name type="scientific">Macleaya cordata</name>
    <name type="common">Five-seeded plume-poppy</name>
    <name type="synonym">Bocconia cordata</name>
    <dbReference type="NCBI Taxonomy" id="56857"/>
    <lineage>
        <taxon>Eukaryota</taxon>
        <taxon>Viridiplantae</taxon>
        <taxon>Streptophyta</taxon>
        <taxon>Embryophyta</taxon>
        <taxon>Tracheophyta</taxon>
        <taxon>Spermatophyta</taxon>
        <taxon>Magnoliopsida</taxon>
        <taxon>Ranunculales</taxon>
        <taxon>Papaveraceae</taxon>
        <taxon>Papaveroideae</taxon>
        <taxon>Macleaya</taxon>
    </lineage>
</organism>
<evidence type="ECO:0000256" key="1">
    <source>
        <dbReference type="ARBA" id="ARBA00004123"/>
    </source>
</evidence>
<feature type="domain" description="Bromodomain associated" evidence="8">
    <location>
        <begin position="25"/>
        <end position="101"/>
    </location>
</feature>
<dbReference type="PANTHER" id="PTHR46338:SF1">
    <property type="entry name" value="TRANSCRIPTION INITIATION FACTOR TFIID SUBUNIT 8"/>
    <property type="match status" value="1"/>
</dbReference>
<feature type="compositionally biased region" description="Basic and acidic residues" evidence="7">
    <location>
        <begin position="8"/>
        <end position="18"/>
    </location>
</feature>
<proteinExistence type="inferred from homology"/>
<dbReference type="Proteomes" id="UP000195402">
    <property type="component" value="Unassembled WGS sequence"/>
</dbReference>
<evidence type="ECO:0000259" key="8">
    <source>
        <dbReference type="SMART" id="SM00576"/>
    </source>
</evidence>
<accession>A0A200QVW9</accession>
<protein>
    <recommendedName>
        <fullName evidence="3">Transcription initiation factor TFIID subunit 8</fullName>
    </recommendedName>
</protein>
<dbReference type="STRING" id="56857.A0A200QVW9"/>
<dbReference type="FunCoup" id="A0A200QVW9">
    <property type="interactions" value="2524"/>
</dbReference>
<comment type="subcellular location">
    <subcellularLocation>
        <location evidence="1">Nucleus</location>
    </subcellularLocation>
</comment>
<dbReference type="EMBL" id="MVGT01001028">
    <property type="protein sequence ID" value="OVA14601.1"/>
    <property type="molecule type" value="Genomic_DNA"/>
</dbReference>
<dbReference type="GO" id="GO:0005669">
    <property type="term" value="C:transcription factor TFIID complex"/>
    <property type="evidence" value="ECO:0007669"/>
    <property type="project" value="InterPro"/>
</dbReference>
<dbReference type="InterPro" id="IPR006565">
    <property type="entry name" value="BTP"/>
</dbReference>
<dbReference type="OMA" id="YFRIGPD"/>
<evidence type="ECO:0000256" key="7">
    <source>
        <dbReference type="SAM" id="MobiDB-lite"/>
    </source>
</evidence>
<dbReference type="Pfam" id="PF07524">
    <property type="entry name" value="Bromo_TP"/>
    <property type="match status" value="1"/>
</dbReference>
<name>A0A200QVW9_MACCD</name>
<dbReference type="PANTHER" id="PTHR46338">
    <property type="entry name" value="TRANSCRIPTION INITIATION FACTOR TFIID SUBUNIT 8"/>
    <property type="match status" value="1"/>
</dbReference>
<dbReference type="SMART" id="SM00576">
    <property type="entry name" value="BTP"/>
    <property type="match status" value="1"/>
</dbReference>
<keyword evidence="6" id="KW-0539">Nucleus</keyword>
<dbReference type="SUPFAM" id="SSF47113">
    <property type="entry name" value="Histone-fold"/>
    <property type="match status" value="1"/>
</dbReference>
<sequence length="371" mass="40214">MTDGGGESGKENEHDGKKKSGGGSDEFGLAIARIAVAQICENSGFQSFQQSALESLSDIAIRYLRELGKTAHFYANLAGRTDCNVFDIIQGLEDLGSAHGFSGASDINRCSTSSGTVREIIQFVNLTEEIPFARPVPQFPVTKNRKPTPSFGQISETPDGEHIPAWLPAFPDPHTYVNSPMSNERETDRMMAKNHKIEELRQHRKAEWSLLNLQQRLACNGSAATTSVDPGDAAKAKRAAESNPFLAPPLQSGEIDVSPVAVPAKISNEAVPGKNRASVLDIFAPAIEASTDGICESGHSARKILPSKRPIVNFKLGFAKKSLGMPLDLTVQNQGVGTTASWFGRDDEMDEKKRRAEQILKESMENPQKLA</sequence>
<evidence type="ECO:0000256" key="5">
    <source>
        <dbReference type="ARBA" id="ARBA00023163"/>
    </source>
</evidence>
<dbReference type="CDD" id="cd08049">
    <property type="entry name" value="TAF8"/>
    <property type="match status" value="1"/>
</dbReference>
<comment type="similarity">
    <text evidence="2">Belongs to the TAF8 family.</text>
</comment>
<keyword evidence="4" id="KW-0805">Transcription regulation</keyword>
<keyword evidence="5" id="KW-0804">Transcription</keyword>
<reference evidence="9 10" key="1">
    <citation type="journal article" date="2017" name="Mol. Plant">
        <title>The Genome of Medicinal Plant Macleaya cordata Provides New Insights into Benzylisoquinoline Alkaloids Metabolism.</title>
        <authorList>
            <person name="Liu X."/>
            <person name="Liu Y."/>
            <person name="Huang P."/>
            <person name="Ma Y."/>
            <person name="Qing Z."/>
            <person name="Tang Q."/>
            <person name="Cao H."/>
            <person name="Cheng P."/>
            <person name="Zheng Y."/>
            <person name="Yuan Z."/>
            <person name="Zhou Y."/>
            <person name="Liu J."/>
            <person name="Tang Z."/>
            <person name="Zhuo Y."/>
            <person name="Zhang Y."/>
            <person name="Yu L."/>
            <person name="Huang J."/>
            <person name="Yang P."/>
            <person name="Peng Q."/>
            <person name="Zhang J."/>
            <person name="Jiang W."/>
            <person name="Zhang Z."/>
            <person name="Lin K."/>
            <person name="Ro D.K."/>
            <person name="Chen X."/>
            <person name="Xiong X."/>
            <person name="Shang Y."/>
            <person name="Huang S."/>
            <person name="Zeng J."/>
        </authorList>
    </citation>
    <scope>NUCLEOTIDE SEQUENCE [LARGE SCALE GENOMIC DNA]</scope>
    <source>
        <strain evidence="10">cv. BLH2017</strain>
        <tissue evidence="9">Root</tissue>
    </source>
</reference>
<evidence type="ECO:0000256" key="4">
    <source>
        <dbReference type="ARBA" id="ARBA00023015"/>
    </source>
</evidence>
<evidence type="ECO:0000313" key="10">
    <source>
        <dbReference type="Proteomes" id="UP000195402"/>
    </source>
</evidence>
<evidence type="ECO:0000256" key="2">
    <source>
        <dbReference type="ARBA" id="ARBA00008767"/>
    </source>
</evidence>
<dbReference type="InterPro" id="IPR009072">
    <property type="entry name" value="Histone-fold"/>
</dbReference>
<keyword evidence="10" id="KW-1185">Reference proteome</keyword>
<dbReference type="InParanoid" id="A0A200QVW9"/>